<accession>G0W321</accession>
<dbReference type="eggNOG" id="ENOG502S7G5">
    <property type="taxonomic scope" value="Eukaryota"/>
</dbReference>
<dbReference type="KEGG" id="ndi:NDAI_0A00510"/>
<proteinExistence type="predicted"/>
<dbReference type="AlphaFoldDB" id="G0W321"/>
<keyword evidence="1" id="KW-1133">Transmembrane helix</keyword>
<name>G0W321_NAUDC</name>
<dbReference type="RefSeq" id="XP_003667452.1">
    <property type="nucleotide sequence ID" value="XM_003667404.1"/>
</dbReference>
<gene>
    <name evidence="2" type="primary">NDAI0A00510</name>
    <name evidence="2" type="ordered locus">NDAI_0A00510</name>
</gene>
<sequence length="144" mass="17310">MIPPPVDPILLREHAYQETGDLGLVLNKNKFTGRGGYKPILNYGLGYFNYDMSLKDEVYSKSYCSMLKGHIQQHFLIYFILFLISSTFWIAFFFFEFHFLRRITKGSFKNINKKNKLRLDDDEESRIHYDDKQDQDYDYHHFKI</sequence>
<feature type="transmembrane region" description="Helical" evidence="1">
    <location>
        <begin position="75"/>
        <end position="95"/>
    </location>
</feature>
<dbReference type="OMA" id="EESRIHY"/>
<reference evidence="2 3" key="1">
    <citation type="journal article" date="2011" name="Proc. Natl. Acad. Sci. U.S.A.">
        <title>Evolutionary erosion of yeast sex chromosomes by mating-type switching accidents.</title>
        <authorList>
            <person name="Gordon J.L."/>
            <person name="Armisen D."/>
            <person name="Proux-Wera E."/>
            <person name="Oheigeartaigh S.S."/>
            <person name="Byrne K.P."/>
            <person name="Wolfe K.H."/>
        </authorList>
    </citation>
    <scope>NUCLEOTIDE SEQUENCE [LARGE SCALE GENOMIC DNA]</scope>
    <source>
        <strain evidence="3">ATCC 10597 / BCRC 20456 / CBS 421 / NBRC 0211 / NRRL Y-12639</strain>
    </source>
</reference>
<keyword evidence="1" id="KW-0472">Membrane</keyword>
<evidence type="ECO:0008006" key="4">
    <source>
        <dbReference type="Google" id="ProtNLM"/>
    </source>
</evidence>
<evidence type="ECO:0000256" key="1">
    <source>
        <dbReference type="SAM" id="Phobius"/>
    </source>
</evidence>
<evidence type="ECO:0000313" key="3">
    <source>
        <dbReference type="Proteomes" id="UP000000689"/>
    </source>
</evidence>
<organism evidence="2 3">
    <name type="scientific">Naumovozyma dairenensis (strain ATCC 10597 / BCRC 20456 / CBS 421 / NBRC 0211 / NRRL Y-12639)</name>
    <name type="common">Saccharomyces dairenensis</name>
    <dbReference type="NCBI Taxonomy" id="1071378"/>
    <lineage>
        <taxon>Eukaryota</taxon>
        <taxon>Fungi</taxon>
        <taxon>Dikarya</taxon>
        <taxon>Ascomycota</taxon>
        <taxon>Saccharomycotina</taxon>
        <taxon>Saccharomycetes</taxon>
        <taxon>Saccharomycetales</taxon>
        <taxon>Saccharomycetaceae</taxon>
        <taxon>Naumovozyma</taxon>
    </lineage>
</organism>
<keyword evidence="1" id="KW-0812">Transmembrane</keyword>
<evidence type="ECO:0000313" key="2">
    <source>
        <dbReference type="EMBL" id="CCD22209.1"/>
    </source>
</evidence>
<protein>
    <recommendedName>
        <fullName evidence="4">PIR Superfamily Protein</fullName>
    </recommendedName>
</protein>
<keyword evidence="3" id="KW-1185">Reference proteome</keyword>
<dbReference type="HOGENOM" id="CLU_2005713_0_0_1"/>
<dbReference type="Proteomes" id="UP000000689">
    <property type="component" value="Chromosome 1"/>
</dbReference>
<dbReference type="EMBL" id="HE580267">
    <property type="protein sequence ID" value="CCD22209.1"/>
    <property type="molecule type" value="Genomic_DNA"/>
</dbReference>
<dbReference type="GeneID" id="11493882"/>
<dbReference type="OrthoDB" id="4067115at2759"/>